<dbReference type="GO" id="GO:0004016">
    <property type="term" value="F:adenylate cyclase activity"/>
    <property type="evidence" value="ECO:0007669"/>
    <property type="project" value="UniProtKB-EC"/>
</dbReference>
<evidence type="ECO:0000256" key="18">
    <source>
        <dbReference type="SAM" id="Phobius"/>
    </source>
</evidence>
<feature type="transmembrane region" description="Helical" evidence="18">
    <location>
        <begin position="1156"/>
        <end position="1173"/>
    </location>
</feature>
<evidence type="ECO:0000256" key="12">
    <source>
        <dbReference type="ARBA" id="ARBA00022998"/>
    </source>
</evidence>
<dbReference type="EMBL" id="UFQT01000586">
    <property type="protein sequence ID" value="SSX25512.1"/>
    <property type="molecule type" value="Genomic_DNA"/>
</dbReference>
<keyword evidence="11 18" id="KW-1133">Transmembrane helix</keyword>
<dbReference type="GO" id="GO:0005524">
    <property type="term" value="F:ATP binding"/>
    <property type="evidence" value="ECO:0007669"/>
    <property type="project" value="UniProtKB-KW"/>
</dbReference>
<evidence type="ECO:0000256" key="6">
    <source>
        <dbReference type="ARBA" id="ARBA00022723"/>
    </source>
</evidence>
<feature type="transmembrane region" description="Helical" evidence="18">
    <location>
        <begin position="872"/>
        <end position="890"/>
    </location>
</feature>
<dbReference type="GO" id="GO:0006171">
    <property type="term" value="P:cAMP biosynthetic process"/>
    <property type="evidence" value="ECO:0007669"/>
    <property type="project" value="UniProtKB-KW"/>
</dbReference>
<keyword evidence="7" id="KW-0677">Repeat</keyword>
<evidence type="ECO:0000313" key="20">
    <source>
        <dbReference type="EMBL" id="SSX05151.1"/>
    </source>
</evidence>
<keyword evidence="9" id="KW-0067">ATP-binding</keyword>
<feature type="domain" description="Guanylate cyclase" evidence="19">
    <location>
        <begin position="1240"/>
        <end position="1379"/>
    </location>
</feature>
<reference evidence="21" key="2">
    <citation type="submission" date="2018-07" db="EMBL/GenBank/DDBJ databases">
        <authorList>
            <person name="Quirk P.G."/>
            <person name="Krulwich T.A."/>
        </authorList>
    </citation>
    <scope>NUCLEOTIDE SEQUENCE</scope>
</reference>
<dbReference type="EMBL" id="UFQS01000586">
    <property type="protein sequence ID" value="SSX05151.1"/>
    <property type="molecule type" value="Genomic_DNA"/>
</dbReference>
<feature type="transmembrane region" description="Helical" evidence="18">
    <location>
        <begin position="510"/>
        <end position="530"/>
    </location>
</feature>
<dbReference type="PROSITE" id="PS50125">
    <property type="entry name" value="GUANYLATE_CYCLASE_2"/>
    <property type="match status" value="2"/>
</dbReference>
<feature type="transmembrane region" description="Helical" evidence="18">
    <location>
        <begin position="896"/>
        <end position="918"/>
    </location>
</feature>
<evidence type="ECO:0000256" key="3">
    <source>
        <dbReference type="ARBA" id="ARBA00004141"/>
    </source>
</evidence>
<evidence type="ECO:0000256" key="5">
    <source>
        <dbReference type="ARBA" id="ARBA00022692"/>
    </source>
</evidence>
<evidence type="ECO:0000256" key="7">
    <source>
        <dbReference type="ARBA" id="ARBA00022737"/>
    </source>
</evidence>
<dbReference type="VEuPathDB" id="VectorBase:CSON012414"/>
<feature type="transmembrane region" description="Helical" evidence="18">
    <location>
        <begin position="944"/>
        <end position="976"/>
    </location>
</feature>
<dbReference type="Gene3D" id="3.30.70.1230">
    <property type="entry name" value="Nucleotide cyclase"/>
    <property type="match status" value="2"/>
</dbReference>
<keyword evidence="6" id="KW-0479">Metal-binding</keyword>
<evidence type="ECO:0000256" key="16">
    <source>
        <dbReference type="RuleBase" id="RU000405"/>
    </source>
</evidence>
<dbReference type="EC" id="4.6.1.1" evidence="4"/>
<keyword evidence="13 18" id="KW-0472">Membrane</keyword>
<feature type="domain" description="Guanylate cyclase" evidence="19">
    <location>
        <begin position="601"/>
        <end position="728"/>
    </location>
</feature>
<evidence type="ECO:0000313" key="21">
    <source>
        <dbReference type="EMBL" id="SSX25512.1"/>
    </source>
</evidence>
<dbReference type="OMA" id="ALNETSW"/>
<name>A0A336KLP9_CULSO</name>
<dbReference type="SMART" id="SM00044">
    <property type="entry name" value="CYCc"/>
    <property type="match status" value="2"/>
</dbReference>
<dbReference type="InterPro" id="IPR009398">
    <property type="entry name" value="Adcy_conserved_dom"/>
</dbReference>
<feature type="compositionally biased region" description="Low complexity" evidence="17">
    <location>
        <begin position="282"/>
        <end position="296"/>
    </location>
</feature>
<keyword evidence="12" id="KW-0115">cAMP biosynthesis</keyword>
<evidence type="ECO:0000256" key="4">
    <source>
        <dbReference type="ARBA" id="ARBA00012201"/>
    </source>
</evidence>
<keyword evidence="5 18" id="KW-0812">Transmembrane</keyword>
<feature type="region of interest" description="Disordered" evidence="17">
    <location>
        <begin position="282"/>
        <end position="301"/>
    </location>
</feature>
<comment type="similarity">
    <text evidence="16">Belongs to the adenylyl cyclase class-4/guanylyl cyclase family.</text>
</comment>
<dbReference type="GO" id="GO:0035556">
    <property type="term" value="P:intracellular signal transduction"/>
    <property type="evidence" value="ECO:0007669"/>
    <property type="project" value="InterPro"/>
</dbReference>
<keyword evidence="14" id="KW-0325">Glycoprotein</keyword>
<evidence type="ECO:0000256" key="14">
    <source>
        <dbReference type="ARBA" id="ARBA00023180"/>
    </source>
</evidence>
<sequence>MHITLMASPVPLLRSFSSDQSKLHEWSKRFSLRRKATEGGKDTCSNFRNKNTRRCSSLKQQPPSNGNNEFKSPTSSPAPNNSIDENSESTNYSPVNMTATSTTNMMPKRPKWEVIEHFKSNDNGMDTVSSSLIAAGITTFNLDDSQSTYSRQLHRSATACSRGFGPYNIVQTDDFQEAQDKDDDTKSIGRCSCMAKVEMLYQRYFLRMNQSNAVHIIWLLLGLVLILLIIYTANTFSILPSMGPCKHNESFVVNASSTSTTSSLSSSLSMYALYENDAESTSINRSMNSDNSSSRSKNSDKIIKNQSNMTDNGSILYHHYKKNISHNHNDDDNNTMHHILHNNSSFRNKSVEQQRPWPSNISSVHIPTKNNSFVSRTTLIDDDSVNMCRDDIIVDWMPFSISHFCILILCIVIYIVLLLCLNRKRLNEIYLFYISYAIILTLLLIDVSFLSFSSSNYNASGSIAIVFIFVIYTMLPIRLREAIIGATVVTSIHIIMVLSMNNESLANTQLIWVGVIALTCVNLCGIVLHFPREQSQRKAFLETRDCVEARLKIQRENQQQEQLLLSVLPRHVAMEMKNDIAGQPREEQFHKIYIQRHENVSILFADICGFTTLSDQCTAEELVRLLNELFARFDKLAQDNHCLRIKLLGDCYYCVSGLPEARPDHAMCAVEMGLDMIDAIALVREVMAVNVNMRVGIHTGRVHCGVLGLRKWQFDVWSNDVTLANYMESGGVPGRVHITNETLNCLNGHYEVEEGKGCERNTYLKDHQIQTYLIVPKDSYRTHTLSKQSSSINGNVSKELRTLGHWSKLGFGADKCETKSTEEELNEYLLKAIDARSIDRLRRDHCHKVLLTFKKCEIEEKYRKDPDLMLDIYFNCTAMVFMTTLLIQFITLEMSISDYVMVAIVSTIFIALILPIWIRKNKTSIDCFNSYTEFIHNKNGCAQLVSLSCAITTIFLSFYKIVVTILTLLTIIGVAVHQSIKIVLKISLLLVILFLYLIVVFLLRDTGINKSCELWHSLTSRFHIDIIFVFVFLLGQLINTQQMEITRRLDFIWKLQATEEKTETEHLQAYNRKLLANILPVHVADYFLSRDKNIDVVTILTLLTIIGVAVHQSIKIVLKISLLLVILFLYLIVVFLLRDTGINKSCELWHSLTSRFHIDIIFVFVFLLGQLINTQQMEITRRLDFIWKLQATEEKTETEHLQAYNRKLLANILPVHVADYFLSRDKNIDEIYHEQCESVCVMFATIPNFSEFYVELEANNEGVECLRLLNEIIVDFDELLSQERFSYVEKIKSTGSTYMAASGLTNNTCDTTGHQHVFAMIEYGLELFQKITNVNEHSFNNFRMRIGINIGSVVAGVIGSRKPQYDIWGNTVNVASRMDSTGIMDHIQVTEEVYRLVKDKYHLTCRGTVHVKGKGSMVTYLMPGLPG</sequence>
<dbReference type="GO" id="GO:0007189">
    <property type="term" value="P:adenylate cyclase-activating G protein-coupled receptor signaling pathway"/>
    <property type="evidence" value="ECO:0007669"/>
    <property type="project" value="TreeGrafter"/>
</dbReference>
<dbReference type="InterPro" id="IPR032628">
    <property type="entry name" value="AC_N"/>
</dbReference>
<evidence type="ECO:0000256" key="8">
    <source>
        <dbReference type="ARBA" id="ARBA00022741"/>
    </source>
</evidence>
<keyword evidence="10" id="KW-0460">Magnesium</keyword>
<organism evidence="20">
    <name type="scientific">Culicoides sonorensis</name>
    <name type="common">Biting midge</name>
    <dbReference type="NCBI Taxonomy" id="179676"/>
    <lineage>
        <taxon>Eukaryota</taxon>
        <taxon>Metazoa</taxon>
        <taxon>Ecdysozoa</taxon>
        <taxon>Arthropoda</taxon>
        <taxon>Hexapoda</taxon>
        <taxon>Insecta</taxon>
        <taxon>Pterygota</taxon>
        <taxon>Neoptera</taxon>
        <taxon>Endopterygota</taxon>
        <taxon>Diptera</taxon>
        <taxon>Nematocera</taxon>
        <taxon>Chironomoidea</taxon>
        <taxon>Ceratopogonidae</taxon>
        <taxon>Ceratopogoninae</taxon>
        <taxon>Culicoides</taxon>
        <taxon>Monoculicoides</taxon>
    </lineage>
</organism>
<keyword evidence="15 16" id="KW-0456">Lyase</keyword>
<evidence type="ECO:0000256" key="11">
    <source>
        <dbReference type="ARBA" id="ARBA00022989"/>
    </source>
</evidence>
<dbReference type="Pfam" id="PF00211">
    <property type="entry name" value="Guanylate_cyc"/>
    <property type="match status" value="2"/>
</dbReference>
<feature type="transmembrane region" description="Helical" evidence="18">
    <location>
        <begin position="430"/>
        <end position="451"/>
    </location>
</feature>
<feature type="region of interest" description="Disordered" evidence="17">
    <location>
        <begin position="37"/>
        <end position="104"/>
    </location>
</feature>
<feature type="transmembrane region" description="Helical" evidence="18">
    <location>
        <begin position="1093"/>
        <end position="1110"/>
    </location>
</feature>
<feature type="transmembrane region" description="Helical" evidence="18">
    <location>
        <begin position="213"/>
        <end position="233"/>
    </location>
</feature>
<dbReference type="PANTHER" id="PTHR45627:SF16">
    <property type="entry name" value="ADENYLATE CYCLASE"/>
    <property type="match status" value="1"/>
</dbReference>
<dbReference type="CDD" id="cd07302">
    <property type="entry name" value="CHD"/>
    <property type="match status" value="2"/>
</dbReference>
<dbReference type="FunFam" id="3.30.70.1230:FF:000001">
    <property type="entry name" value="Adenylate cyclase"/>
    <property type="match status" value="1"/>
</dbReference>
<dbReference type="SUPFAM" id="SSF55073">
    <property type="entry name" value="Nucleotide cyclase"/>
    <property type="match status" value="2"/>
</dbReference>
<evidence type="ECO:0000256" key="13">
    <source>
        <dbReference type="ARBA" id="ARBA00023136"/>
    </source>
</evidence>
<comment type="subcellular location">
    <subcellularLocation>
        <location evidence="3">Membrane</location>
        <topology evidence="3">Multi-pass membrane protein</topology>
    </subcellularLocation>
</comment>
<dbReference type="Pfam" id="PF16214">
    <property type="entry name" value="AC_N"/>
    <property type="match status" value="1"/>
</dbReference>
<feature type="transmembrane region" description="Helical" evidence="18">
    <location>
        <begin position="457"/>
        <end position="475"/>
    </location>
</feature>
<feature type="transmembrane region" description="Helical" evidence="18">
    <location>
        <begin position="482"/>
        <end position="498"/>
    </location>
</feature>
<evidence type="ECO:0000256" key="17">
    <source>
        <dbReference type="SAM" id="MobiDB-lite"/>
    </source>
</evidence>
<gene>
    <name evidence="20" type="primary">CSON012414</name>
</gene>
<dbReference type="InterPro" id="IPR029787">
    <property type="entry name" value="Nucleotide_cyclase"/>
</dbReference>
<dbReference type="InterPro" id="IPR018297">
    <property type="entry name" value="A/G_cyclase_CS"/>
</dbReference>
<comment type="cofactor">
    <cofactor evidence="2">
        <name>Mg(2+)</name>
        <dbReference type="ChEBI" id="CHEBI:18420"/>
    </cofactor>
</comment>
<feature type="transmembrane region" description="Helical" evidence="18">
    <location>
        <begin position="982"/>
        <end position="1002"/>
    </location>
</feature>
<dbReference type="FunFam" id="3.30.70.1230:FF:000002">
    <property type="entry name" value="Adenylate cyclase"/>
    <property type="match status" value="1"/>
</dbReference>
<dbReference type="InterPro" id="IPR001054">
    <property type="entry name" value="A/G_cyclase"/>
</dbReference>
<evidence type="ECO:0000256" key="2">
    <source>
        <dbReference type="ARBA" id="ARBA00001946"/>
    </source>
</evidence>
<proteinExistence type="inferred from homology"/>
<dbReference type="Pfam" id="PF06327">
    <property type="entry name" value="Adcy_cons_dom"/>
    <property type="match status" value="1"/>
</dbReference>
<evidence type="ECO:0000256" key="10">
    <source>
        <dbReference type="ARBA" id="ARBA00022842"/>
    </source>
</evidence>
<keyword evidence="8" id="KW-0547">Nucleotide-binding</keyword>
<dbReference type="GO" id="GO:0005886">
    <property type="term" value="C:plasma membrane"/>
    <property type="evidence" value="ECO:0007669"/>
    <property type="project" value="InterPro"/>
</dbReference>
<evidence type="ECO:0000259" key="19">
    <source>
        <dbReference type="PROSITE" id="PS50125"/>
    </source>
</evidence>
<comment type="catalytic activity">
    <reaction evidence="1">
        <text>ATP = 3',5'-cyclic AMP + diphosphate</text>
        <dbReference type="Rhea" id="RHEA:15389"/>
        <dbReference type="ChEBI" id="CHEBI:30616"/>
        <dbReference type="ChEBI" id="CHEBI:33019"/>
        <dbReference type="ChEBI" id="CHEBI:58165"/>
        <dbReference type="EC" id="4.6.1.1"/>
    </reaction>
</comment>
<evidence type="ECO:0000256" key="1">
    <source>
        <dbReference type="ARBA" id="ARBA00001593"/>
    </source>
</evidence>
<dbReference type="GO" id="GO:0046872">
    <property type="term" value="F:metal ion binding"/>
    <property type="evidence" value="ECO:0007669"/>
    <property type="project" value="UniProtKB-KW"/>
</dbReference>
<protein>
    <recommendedName>
        <fullName evidence="4">adenylate cyclase</fullName>
        <ecNumber evidence="4">4.6.1.1</ecNumber>
    </recommendedName>
</protein>
<reference evidence="20" key="1">
    <citation type="submission" date="2018-04" db="EMBL/GenBank/DDBJ databases">
        <authorList>
            <person name="Go L.Y."/>
            <person name="Mitchell J.A."/>
        </authorList>
    </citation>
    <scope>NUCLEOTIDE SEQUENCE</scope>
    <source>
        <tissue evidence="20">Whole organism</tissue>
    </source>
</reference>
<dbReference type="PROSITE" id="PS00452">
    <property type="entry name" value="GUANYLATE_CYCLASE_1"/>
    <property type="match status" value="2"/>
</dbReference>
<accession>A0A336KLP9</accession>
<feature type="transmembrane region" description="Helical" evidence="18">
    <location>
        <begin position="1022"/>
        <end position="1039"/>
    </location>
</feature>
<feature type="compositionally biased region" description="Polar residues" evidence="17">
    <location>
        <begin position="43"/>
        <end position="104"/>
    </location>
</feature>
<dbReference type="PANTHER" id="PTHR45627">
    <property type="entry name" value="ADENYLATE CYCLASE TYPE 1"/>
    <property type="match status" value="1"/>
</dbReference>
<evidence type="ECO:0000256" key="15">
    <source>
        <dbReference type="ARBA" id="ARBA00023239"/>
    </source>
</evidence>
<evidence type="ECO:0000256" key="9">
    <source>
        <dbReference type="ARBA" id="ARBA00022840"/>
    </source>
</evidence>
<feature type="transmembrane region" description="Helical" evidence="18">
    <location>
        <begin position="1117"/>
        <end position="1136"/>
    </location>
</feature>
<feature type="transmembrane region" description="Helical" evidence="18">
    <location>
        <begin position="396"/>
        <end position="421"/>
    </location>
</feature>